<protein>
    <recommendedName>
        <fullName evidence="4">Lipoprotein</fullName>
    </recommendedName>
</protein>
<gene>
    <name evidence="2" type="ORF">LuPra_02766</name>
</gene>
<organism evidence="2 3">
    <name type="scientific">Luteitalea pratensis</name>
    <dbReference type="NCBI Taxonomy" id="1855912"/>
    <lineage>
        <taxon>Bacteria</taxon>
        <taxon>Pseudomonadati</taxon>
        <taxon>Acidobacteriota</taxon>
        <taxon>Vicinamibacteria</taxon>
        <taxon>Vicinamibacterales</taxon>
        <taxon>Vicinamibacteraceae</taxon>
        <taxon>Luteitalea</taxon>
    </lineage>
</organism>
<dbReference type="Proteomes" id="UP000076079">
    <property type="component" value="Chromosome"/>
</dbReference>
<sequence precursor="true">MAKERTQVSSMSACFALMLLALLQACGTQDQSGSSSVPRYVPGTEPIAEVARQARERGELDIAKEIVFETTMSPQMAATVTVAVVTGVNATPVSTLEQRTIGTWYEVGVDRVLRRGGSEDVGVCQELRVPEGIRAGQDRWALWLPGGTIVVDGVRIAHRFAGEQGHLQPGQKYLVLGRDCGSTFEPLYGREGVYHVDGDMRLRRFRITETTLTEFIEALGNVDGVHRWLEHRARLR</sequence>
<evidence type="ECO:0000313" key="3">
    <source>
        <dbReference type="Proteomes" id="UP000076079"/>
    </source>
</evidence>
<dbReference type="PROSITE" id="PS51257">
    <property type="entry name" value="PROKAR_LIPOPROTEIN"/>
    <property type="match status" value="1"/>
</dbReference>
<evidence type="ECO:0000313" key="2">
    <source>
        <dbReference type="EMBL" id="AMY09547.1"/>
    </source>
</evidence>
<accession>A0A143PLU2</accession>
<evidence type="ECO:0000256" key="1">
    <source>
        <dbReference type="SAM" id="SignalP"/>
    </source>
</evidence>
<keyword evidence="1" id="KW-0732">Signal</keyword>
<dbReference type="AlphaFoldDB" id="A0A143PLU2"/>
<dbReference type="EMBL" id="CP015136">
    <property type="protein sequence ID" value="AMY09547.1"/>
    <property type="molecule type" value="Genomic_DNA"/>
</dbReference>
<reference evidence="3" key="2">
    <citation type="submission" date="2016-04" db="EMBL/GenBank/DDBJ databases">
        <title>First Complete Genome Sequence of a Subdivision 6 Acidobacterium.</title>
        <authorList>
            <person name="Huang S."/>
            <person name="Vieira S."/>
            <person name="Bunk B."/>
            <person name="Riedel T."/>
            <person name="Sproeer C."/>
            <person name="Overmann J."/>
        </authorList>
    </citation>
    <scope>NUCLEOTIDE SEQUENCE [LARGE SCALE GENOMIC DNA]</scope>
    <source>
        <strain evidence="3">DSM 100886 HEG_-6_39</strain>
    </source>
</reference>
<dbReference type="KEGG" id="abac:LuPra_02766"/>
<dbReference type="STRING" id="1855912.LuPra_02766"/>
<feature type="chain" id="PRO_5007511630" description="Lipoprotein" evidence="1">
    <location>
        <begin position="26"/>
        <end position="236"/>
    </location>
</feature>
<dbReference type="PATRIC" id="fig|1813736.3.peg.2946"/>
<feature type="signal peptide" evidence="1">
    <location>
        <begin position="1"/>
        <end position="25"/>
    </location>
</feature>
<keyword evidence="3" id="KW-1185">Reference proteome</keyword>
<reference evidence="2 3" key="1">
    <citation type="journal article" date="2016" name="Genome Announc.">
        <title>First Complete Genome Sequence of a Subdivision 6 Acidobacterium Strain.</title>
        <authorList>
            <person name="Huang S."/>
            <person name="Vieira S."/>
            <person name="Bunk B."/>
            <person name="Riedel T."/>
            <person name="Sproer C."/>
            <person name="Overmann J."/>
        </authorList>
    </citation>
    <scope>NUCLEOTIDE SEQUENCE [LARGE SCALE GENOMIC DNA]</scope>
    <source>
        <strain evidence="3">DSM 100886 HEG_-6_39</strain>
    </source>
</reference>
<name>A0A143PLU2_LUTPR</name>
<evidence type="ECO:0008006" key="4">
    <source>
        <dbReference type="Google" id="ProtNLM"/>
    </source>
</evidence>
<proteinExistence type="predicted"/>